<protein>
    <recommendedName>
        <fullName evidence="2">Myb-like domain-containing protein</fullName>
    </recommendedName>
</protein>
<dbReference type="SMART" id="SM00717">
    <property type="entry name" value="SANT"/>
    <property type="match status" value="1"/>
</dbReference>
<name>A0AAU9IFY9_9CILI</name>
<accession>A0AAU9IFY9</accession>
<evidence type="ECO:0000313" key="4">
    <source>
        <dbReference type="Proteomes" id="UP001162131"/>
    </source>
</evidence>
<feature type="domain" description="Myb-like" evidence="2">
    <location>
        <begin position="48"/>
        <end position="93"/>
    </location>
</feature>
<dbReference type="PROSITE" id="PS50090">
    <property type="entry name" value="MYB_LIKE"/>
    <property type="match status" value="1"/>
</dbReference>
<dbReference type="InterPro" id="IPR001005">
    <property type="entry name" value="SANT/Myb"/>
</dbReference>
<comment type="caution">
    <text evidence="3">The sequence shown here is derived from an EMBL/GenBank/DDBJ whole genome shotgun (WGS) entry which is preliminary data.</text>
</comment>
<evidence type="ECO:0000259" key="2">
    <source>
        <dbReference type="PROSITE" id="PS50090"/>
    </source>
</evidence>
<keyword evidence="1" id="KW-0175">Coiled coil</keyword>
<evidence type="ECO:0000313" key="3">
    <source>
        <dbReference type="EMBL" id="CAG9312735.1"/>
    </source>
</evidence>
<dbReference type="Gene3D" id="1.10.10.60">
    <property type="entry name" value="Homeodomain-like"/>
    <property type="match status" value="1"/>
</dbReference>
<keyword evidence="4" id="KW-1185">Reference proteome</keyword>
<reference evidence="3" key="1">
    <citation type="submission" date="2021-09" db="EMBL/GenBank/DDBJ databases">
        <authorList>
            <consortium name="AG Swart"/>
            <person name="Singh M."/>
            <person name="Singh A."/>
            <person name="Seah K."/>
            <person name="Emmerich C."/>
        </authorList>
    </citation>
    <scope>NUCLEOTIDE SEQUENCE</scope>
    <source>
        <strain evidence="3">ATCC30299</strain>
    </source>
</reference>
<evidence type="ECO:0000256" key="1">
    <source>
        <dbReference type="SAM" id="Coils"/>
    </source>
</evidence>
<sequence length="212" mass="24950">MEFIIKNNSNLQQNLNCSTSLALQGDEKMNNYTVKRIQRQSSKVIDSKKRWSKEENLLLLNLYSIHGAKWDIISKFFTERSAFSVKNHFYGLSKTMTLDKKMELRKLRIECKEQKSIQIFNYVTLNKSTKSEEDLLVESFFVDELKSLDKMEQCEKLNNINSDIEYESFEAQDTIREKLNEKYEELKKLSAILEKQILLKRAKIGLIPKTVC</sequence>
<feature type="coiled-coil region" evidence="1">
    <location>
        <begin position="169"/>
        <end position="196"/>
    </location>
</feature>
<organism evidence="3 4">
    <name type="scientific">Blepharisma stoltei</name>
    <dbReference type="NCBI Taxonomy" id="1481888"/>
    <lineage>
        <taxon>Eukaryota</taxon>
        <taxon>Sar</taxon>
        <taxon>Alveolata</taxon>
        <taxon>Ciliophora</taxon>
        <taxon>Postciliodesmatophora</taxon>
        <taxon>Heterotrichea</taxon>
        <taxon>Heterotrichida</taxon>
        <taxon>Blepharismidae</taxon>
        <taxon>Blepharisma</taxon>
    </lineage>
</organism>
<proteinExistence type="predicted"/>
<dbReference type="Pfam" id="PF00249">
    <property type="entry name" value="Myb_DNA-binding"/>
    <property type="match status" value="1"/>
</dbReference>
<dbReference type="InterPro" id="IPR009057">
    <property type="entry name" value="Homeodomain-like_sf"/>
</dbReference>
<gene>
    <name evidence="3" type="ORF">BSTOLATCC_MIC7531</name>
</gene>
<dbReference type="SUPFAM" id="SSF46689">
    <property type="entry name" value="Homeodomain-like"/>
    <property type="match status" value="1"/>
</dbReference>
<dbReference type="AlphaFoldDB" id="A0AAU9IFY9"/>
<dbReference type="EMBL" id="CAJZBQ010000009">
    <property type="protein sequence ID" value="CAG9312735.1"/>
    <property type="molecule type" value="Genomic_DNA"/>
</dbReference>
<dbReference type="Proteomes" id="UP001162131">
    <property type="component" value="Unassembled WGS sequence"/>
</dbReference>